<dbReference type="RefSeq" id="WP_078923556.1">
    <property type="nucleotide sequence ID" value="NZ_FUYB01000019.1"/>
</dbReference>
<keyword evidence="3" id="KW-1185">Reference proteome</keyword>
<name>A0A1T4XM24_9GAMM</name>
<dbReference type="PANTHER" id="PTHR39426">
    <property type="entry name" value="HOMOLOGY TO DEATH-ON-CURING PROTEIN OF PHAGE P1"/>
    <property type="match status" value="1"/>
</dbReference>
<dbReference type="AlphaFoldDB" id="A0A1T4XM24"/>
<evidence type="ECO:0000259" key="1">
    <source>
        <dbReference type="PROSITE" id="PS51459"/>
    </source>
</evidence>
<dbReference type="EMBL" id="FUYB01000019">
    <property type="protein sequence ID" value="SKA90218.1"/>
    <property type="molecule type" value="Genomic_DNA"/>
</dbReference>
<dbReference type="InterPro" id="IPR053737">
    <property type="entry name" value="Type_II_TA_Toxin"/>
</dbReference>
<protein>
    <submittedName>
        <fullName evidence="2">Death on curing protein</fullName>
    </submittedName>
</protein>
<dbReference type="InterPro" id="IPR036597">
    <property type="entry name" value="Fido-like_dom_sf"/>
</dbReference>
<dbReference type="GO" id="GO:0016301">
    <property type="term" value="F:kinase activity"/>
    <property type="evidence" value="ECO:0007669"/>
    <property type="project" value="InterPro"/>
</dbReference>
<dbReference type="SUPFAM" id="SSF140931">
    <property type="entry name" value="Fic-like"/>
    <property type="match status" value="1"/>
</dbReference>
<dbReference type="Gene3D" id="1.20.120.1870">
    <property type="entry name" value="Fic/DOC protein, Fido domain"/>
    <property type="match status" value="1"/>
</dbReference>
<dbReference type="PROSITE" id="PS51459">
    <property type="entry name" value="FIDO"/>
    <property type="match status" value="1"/>
</dbReference>
<feature type="domain" description="Fido" evidence="1">
    <location>
        <begin position="4"/>
        <end position="121"/>
    </location>
</feature>
<reference evidence="2 3" key="1">
    <citation type="submission" date="2017-02" db="EMBL/GenBank/DDBJ databases">
        <authorList>
            <person name="Peterson S.W."/>
        </authorList>
    </citation>
    <scope>NUCLEOTIDE SEQUENCE [LARGE SCALE GENOMIC DNA]</scope>
    <source>
        <strain evidence="2 3">ATCC 49788</strain>
    </source>
</reference>
<evidence type="ECO:0000313" key="2">
    <source>
        <dbReference type="EMBL" id="SKA90218.1"/>
    </source>
</evidence>
<evidence type="ECO:0000313" key="3">
    <source>
        <dbReference type="Proteomes" id="UP000190460"/>
    </source>
</evidence>
<dbReference type="Pfam" id="PF02661">
    <property type="entry name" value="Fic"/>
    <property type="match status" value="1"/>
</dbReference>
<dbReference type="Proteomes" id="UP000190460">
    <property type="component" value="Unassembled WGS sequence"/>
</dbReference>
<proteinExistence type="predicted"/>
<accession>A0A1T4XM24</accession>
<dbReference type="OrthoDB" id="9802752at2"/>
<dbReference type="InterPro" id="IPR006440">
    <property type="entry name" value="Doc"/>
</dbReference>
<gene>
    <name evidence="2" type="ORF">SAMN02745130_03114</name>
</gene>
<dbReference type="STRING" id="92487.SAMN02745130_03114"/>
<sequence>MKLLSTQDVIQIHRTVIHAHELQGQAPDKSVEAVVGRVLNRVRYGQISDIFELAAGYAVCIAVAHAFNDANKRTAFATMDTILALNGVLLEYDSPAEAGDMIVKVVLGEVDERNLADWLRGKSPR</sequence>
<organism evidence="2 3">
    <name type="scientific">Thiothrix eikelboomii</name>
    <dbReference type="NCBI Taxonomy" id="92487"/>
    <lineage>
        <taxon>Bacteria</taxon>
        <taxon>Pseudomonadati</taxon>
        <taxon>Pseudomonadota</taxon>
        <taxon>Gammaproteobacteria</taxon>
        <taxon>Thiotrichales</taxon>
        <taxon>Thiotrichaceae</taxon>
        <taxon>Thiothrix</taxon>
    </lineage>
</organism>
<dbReference type="PANTHER" id="PTHR39426:SF1">
    <property type="entry name" value="HOMOLOGY TO DEATH-ON-CURING PROTEIN OF PHAGE P1"/>
    <property type="match status" value="1"/>
</dbReference>
<dbReference type="PIRSF" id="PIRSF018297">
    <property type="entry name" value="Doc"/>
    <property type="match status" value="1"/>
</dbReference>
<dbReference type="NCBIfam" id="TIGR01550">
    <property type="entry name" value="DOC_P1"/>
    <property type="match status" value="1"/>
</dbReference>
<dbReference type="InterPro" id="IPR003812">
    <property type="entry name" value="Fido"/>
</dbReference>